<evidence type="ECO:0000256" key="1">
    <source>
        <dbReference type="SAM" id="Phobius"/>
    </source>
</evidence>
<proteinExistence type="predicted"/>
<dbReference type="RefSeq" id="WP_386716504.1">
    <property type="nucleotide sequence ID" value="NZ_JBHRSZ010000002.1"/>
</dbReference>
<keyword evidence="1" id="KW-0812">Transmembrane</keyword>
<dbReference type="Pfam" id="PF08376">
    <property type="entry name" value="NIT"/>
    <property type="match status" value="1"/>
</dbReference>
<dbReference type="EMBL" id="JBHRSZ010000002">
    <property type="protein sequence ID" value="MFC3150180.1"/>
    <property type="molecule type" value="Genomic_DNA"/>
</dbReference>
<evidence type="ECO:0000313" key="3">
    <source>
        <dbReference type="EMBL" id="MFC3150180.1"/>
    </source>
</evidence>
<sequence>MFTTNDIVLFLFATCGVCSSFILLLYFLTSRSKYHFQRKALKQYELVLNLIRSIQQHRGLSLGIISGESSLQEKLFNVQRDISYLVESLNLVLSGKVTERWESFFDHWQRLRGNSVNVEAEDSFQQHNHMINNLLYLAENICNNSDLGHSIDHGKDQLLWRQLLVLSECIGQSRALGASALARGHASYLEFIRFQLLSDKIHDRLHSMDQSFSLEKMRELEKAIDPVKDALGQFMSNLELYPYSSQEYFSIATLSLEHVTQVLDEELVIMKKRLRVFNRKPIRAELGKRPAMQ</sequence>
<feature type="transmembrane region" description="Helical" evidence="1">
    <location>
        <begin position="6"/>
        <end position="29"/>
    </location>
</feature>
<keyword evidence="1" id="KW-0472">Membrane</keyword>
<comment type="caution">
    <text evidence="3">The sequence shown here is derived from an EMBL/GenBank/DDBJ whole genome shotgun (WGS) entry which is preliminary data.</text>
</comment>
<protein>
    <submittedName>
        <fullName evidence="3">Nitrate- and nitrite sensing domain-containing protein</fullName>
    </submittedName>
</protein>
<gene>
    <name evidence="3" type="ORF">ACFOEK_04010</name>
</gene>
<keyword evidence="4" id="KW-1185">Reference proteome</keyword>
<accession>A0ABV7H8Q1</accession>
<dbReference type="InterPro" id="IPR013587">
    <property type="entry name" value="Nitrate/nitrite_sensing"/>
</dbReference>
<name>A0ABV7H8Q1_9GAMM</name>
<reference evidence="4" key="1">
    <citation type="journal article" date="2019" name="Int. J. Syst. Evol. Microbiol.">
        <title>The Global Catalogue of Microorganisms (GCM) 10K type strain sequencing project: providing services to taxonomists for standard genome sequencing and annotation.</title>
        <authorList>
            <consortium name="The Broad Institute Genomics Platform"/>
            <consortium name="The Broad Institute Genome Sequencing Center for Infectious Disease"/>
            <person name="Wu L."/>
            <person name="Ma J."/>
        </authorList>
    </citation>
    <scope>NUCLEOTIDE SEQUENCE [LARGE SCALE GENOMIC DNA]</scope>
    <source>
        <strain evidence="4">KCTC 52438</strain>
    </source>
</reference>
<evidence type="ECO:0000313" key="4">
    <source>
        <dbReference type="Proteomes" id="UP001595476"/>
    </source>
</evidence>
<feature type="domain" description="Nitrate/nitrite sensing protein" evidence="2">
    <location>
        <begin position="49"/>
        <end position="263"/>
    </location>
</feature>
<dbReference type="Proteomes" id="UP001595476">
    <property type="component" value="Unassembled WGS sequence"/>
</dbReference>
<keyword evidence="1" id="KW-1133">Transmembrane helix</keyword>
<organism evidence="3 4">
    <name type="scientific">Litoribrevibacter euphylliae</name>
    <dbReference type="NCBI Taxonomy" id="1834034"/>
    <lineage>
        <taxon>Bacteria</taxon>
        <taxon>Pseudomonadati</taxon>
        <taxon>Pseudomonadota</taxon>
        <taxon>Gammaproteobacteria</taxon>
        <taxon>Oceanospirillales</taxon>
        <taxon>Oceanospirillaceae</taxon>
        <taxon>Litoribrevibacter</taxon>
    </lineage>
</organism>
<evidence type="ECO:0000259" key="2">
    <source>
        <dbReference type="Pfam" id="PF08376"/>
    </source>
</evidence>